<dbReference type="PRINTS" id="PR00413">
    <property type="entry name" value="HADHALOGNASE"/>
</dbReference>
<evidence type="ECO:0000256" key="5">
    <source>
        <dbReference type="ARBA" id="ARBA00023277"/>
    </source>
</evidence>
<evidence type="ECO:0000256" key="3">
    <source>
        <dbReference type="ARBA" id="ARBA00022723"/>
    </source>
</evidence>
<dbReference type="Gene3D" id="1.10.150.240">
    <property type="entry name" value="Putative phosphatase, domain 2"/>
    <property type="match status" value="1"/>
</dbReference>
<dbReference type="InterPro" id="IPR036412">
    <property type="entry name" value="HAD-like_sf"/>
</dbReference>
<dbReference type="GO" id="GO:0003824">
    <property type="term" value="F:catalytic activity"/>
    <property type="evidence" value="ECO:0007669"/>
    <property type="project" value="UniProtKB-ARBA"/>
</dbReference>
<dbReference type="CDD" id="cd07505">
    <property type="entry name" value="HAD_BPGM-like"/>
    <property type="match status" value="1"/>
</dbReference>
<comment type="caution">
    <text evidence="6">The sequence shown here is derived from an EMBL/GenBank/DDBJ whole genome shotgun (WGS) entry which is preliminary data.</text>
</comment>
<dbReference type="AlphaFoldDB" id="F9DKX8"/>
<protein>
    <submittedName>
        <fullName evidence="6">Phosphatase</fullName>
    </submittedName>
</protein>
<dbReference type="PANTHER" id="PTHR46193">
    <property type="entry name" value="6-PHOSPHOGLUCONATE PHOSPHATASE"/>
    <property type="match status" value="1"/>
</dbReference>
<dbReference type="NCBIfam" id="TIGR01549">
    <property type="entry name" value="HAD-SF-IA-v1"/>
    <property type="match status" value="1"/>
</dbReference>
<evidence type="ECO:0000313" key="7">
    <source>
        <dbReference type="Proteomes" id="UP000004123"/>
    </source>
</evidence>
<evidence type="ECO:0000256" key="1">
    <source>
        <dbReference type="ARBA" id="ARBA00001946"/>
    </source>
</evidence>
<reference evidence="6 7" key="1">
    <citation type="submission" date="2011-04" db="EMBL/GenBank/DDBJ databases">
        <authorList>
            <person name="Muzny D."/>
            <person name="Qin X."/>
            <person name="Deng J."/>
            <person name="Jiang H."/>
            <person name="Liu Y."/>
            <person name="Qu J."/>
            <person name="Song X.-Z."/>
            <person name="Zhang L."/>
            <person name="Thornton R."/>
            <person name="Coyle M."/>
            <person name="Francisco L."/>
            <person name="Jackson L."/>
            <person name="Javaid M."/>
            <person name="Korchina V."/>
            <person name="Kovar C."/>
            <person name="Mata R."/>
            <person name="Mathew T."/>
            <person name="Ngo R."/>
            <person name="Nguyen L."/>
            <person name="Nguyen N."/>
            <person name="Okwuonu G."/>
            <person name="Ongeri F."/>
            <person name="Pham C."/>
            <person name="Simmons D."/>
            <person name="Wilczek-Boney K."/>
            <person name="Hale W."/>
            <person name="Jakkamsetti A."/>
            <person name="Pham P."/>
            <person name="Ruth R."/>
            <person name="San Lucas F."/>
            <person name="Warren J."/>
            <person name="Zhang J."/>
            <person name="Zhao Z."/>
            <person name="Zhou C."/>
            <person name="Zhu D."/>
            <person name="Lee S."/>
            <person name="Bess C."/>
            <person name="Blankenburg K."/>
            <person name="Forbes L."/>
            <person name="Fu Q."/>
            <person name="Gubbala S."/>
            <person name="Hirani K."/>
            <person name="Jayaseelan J.C."/>
            <person name="Lara F."/>
            <person name="Munidasa M."/>
            <person name="Palculict T."/>
            <person name="Patil S."/>
            <person name="Pu L.-L."/>
            <person name="Saada N."/>
            <person name="Tang L."/>
            <person name="Weissenberger G."/>
            <person name="Zhu Y."/>
            <person name="Hemphill L."/>
            <person name="Shang Y."/>
            <person name="Youmans B."/>
            <person name="Ayvaz T."/>
            <person name="Ross M."/>
            <person name="Santibanez J."/>
            <person name="Aqrawi P."/>
            <person name="Gross S."/>
            <person name="Joshi V."/>
            <person name="Fowler G."/>
            <person name="Nazareth L."/>
            <person name="Reid J."/>
            <person name="Worley K."/>
            <person name="Petrosino J."/>
            <person name="Highlander S."/>
            <person name="Gibbs R."/>
        </authorList>
    </citation>
    <scope>NUCLEOTIDE SEQUENCE [LARGE SCALE GENOMIC DNA]</scope>
    <source>
        <strain evidence="6 7">ATCC 700821</strain>
    </source>
</reference>
<gene>
    <name evidence="6" type="ORF">HMPREF9144_2320</name>
</gene>
<dbReference type="NCBIfam" id="TIGR01509">
    <property type="entry name" value="HAD-SF-IA-v3"/>
    <property type="match status" value="1"/>
</dbReference>
<dbReference type="Proteomes" id="UP000004123">
    <property type="component" value="Unassembled WGS sequence"/>
</dbReference>
<keyword evidence="5" id="KW-0119">Carbohydrate metabolism</keyword>
<evidence type="ECO:0000256" key="4">
    <source>
        <dbReference type="ARBA" id="ARBA00022842"/>
    </source>
</evidence>
<dbReference type="GO" id="GO:0046872">
    <property type="term" value="F:metal ion binding"/>
    <property type="evidence" value="ECO:0007669"/>
    <property type="project" value="UniProtKB-KW"/>
</dbReference>
<dbReference type="InterPro" id="IPR023198">
    <property type="entry name" value="PGP-like_dom2"/>
</dbReference>
<dbReference type="InterPro" id="IPR006439">
    <property type="entry name" value="HAD-SF_hydro_IA"/>
</dbReference>
<proteinExistence type="inferred from homology"/>
<dbReference type="Gene3D" id="3.40.50.1000">
    <property type="entry name" value="HAD superfamily/HAD-like"/>
    <property type="match status" value="1"/>
</dbReference>
<dbReference type="EMBL" id="AFPY01000111">
    <property type="protein sequence ID" value="EGQ13819.1"/>
    <property type="molecule type" value="Genomic_DNA"/>
</dbReference>
<comment type="cofactor">
    <cofactor evidence="1">
        <name>Mg(2+)</name>
        <dbReference type="ChEBI" id="CHEBI:18420"/>
    </cofactor>
</comment>
<dbReference type="SUPFAM" id="SSF56784">
    <property type="entry name" value="HAD-like"/>
    <property type="match status" value="1"/>
</dbReference>
<evidence type="ECO:0000313" key="6">
    <source>
        <dbReference type="EMBL" id="EGQ13819.1"/>
    </source>
</evidence>
<dbReference type="InterPro" id="IPR023214">
    <property type="entry name" value="HAD_sf"/>
</dbReference>
<dbReference type="PANTHER" id="PTHR46193:SF18">
    <property type="entry name" value="HEXITOL PHOSPHATASE B"/>
    <property type="match status" value="1"/>
</dbReference>
<dbReference type="eggNOG" id="COG0637">
    <property type="taxonomic scope" value="Bacteria"/>
</dbReference>
<name>F9DKX8_9BACT</name>
<sequence>MAKLQKNFRNFAHDNNNIMKMIKACLFDLDGVVFHTEPLYTEFWKSIFNEFYPTEQGLELKIKGQTLTQIYNRYFAKQVNQQAEITRRLDAYEQQMPYTFVDGFVDFVQQLKQNNIKTAIVTSSNKAKMENVYHQHPTFKQLFDAVFTAEDFHESKPSPDGYITAARALGVEPTHCIVFEDSFNGLRAGVAAKARVVGLATTNSVESIKEFTKEVIPNFVGYKLTEQQ</sequence>
<evidence type="ECO:0000256" key="2">
    <source>
        <dbReference type="ARBA" id="ARBA00006171"/>
    </source>
</evidence>
<comment type="similarity">
    <text evidence="2">Belongs to the HAD-like hydrolase superfamily. CbbY/CbbZ/Gph/YieH family.</text>
</comment>
<keyword evidence="3" id="KW-0479">Metal-binding</keyword>
<dbReference type="SFLD" id="SFLDG01129">
    <property type="entry name" value="C1.5:_HAD__Beta-PGM__Phosphata"/>
    <property type="match status" value="1"/>
</dbReference>
<dbReference type="Pfam" id="PF00702">
    <property type="entry name" value="Hydrolase"/>
    <property type="match status" value="1"/>
</dbReference>
<dbReference type="InterPro" id="IPR051600">
    <property type="entry name" value="Beta-PGM-like"/>
</dbReference>
<dbReference type="SFLD" id="SFLDS00003">
    <property type="entry name" value="Haloacid_Dehalogenase"/>
    <property type="match status" value="1"/>
</dbReference>
<keyword evidence="4" id="KW-0460">Magnesium</keyword>
<dbReference type="STRING" id="997353.HMPREF9144_2320"/>
<dbReference type="HOGENOM" id="CLU_045011_13_4_10"/>
<organism evidence="6 7">
    <name type="scientific">Prevotella pallens ATCC 700821</name>
    <dbReference type="NCBI Taxonomy" id="997353"/>
    <lineage>
        <taxon>Bacteria</taxon>
        <taxon>Pseudomonadati</taxon>
        <taxon>Bacteroidota</taxon>
        <taxon>Bacteroidia</taxon>
        <taxon>Bacteroidales</taxon>
        <taxon>Prevotellaceae</taxon>
        <taxon>Prevotella</taxon>
    </lineage>
</organism>
<accession>F9DKX8</accession>